<dbReference type="Gene3D" id="1.10.510.10">
    <property type="entry name" value="Transferase(Phosphotransferase) domain 1"/>
    <property type="match status" value="1"/>
</dbReference>
<feature type="compositionally biased region" description="Basic and acidic residues" evidence="1">
    <location>
        <begin position="11"/>
        <end position="24"/>
    </location>
</feature>
<dbReference type="Proteomes" id="UP001500457">
    <property type="component" value="Unassembled WGS sequence"/>
</dbReference>
<keyword evidence="2" id="KW-0812">Transmembrane</keyword>
<keyword evidence="2" id="KW-1133">Transmembrane helix</keyword>
<evidence type="ECO:0008006" key="5">
    <source>
        <dbReference type="Google" id="ProtNLM"/>
    </source>
</evidence>
<evidence type="ECO:0000313" key="4">
    <source>
        <dbReference type="Proteomes" id="UP001500457"/>
    </source>
</evidence>
<feature type="region of interest" description="Disordered" evidence="1">
    <location>
        <begin position="1"/>
        <end position="24"/>
    </location>
</feature>
<sequence>MTSTRPTAPGERYRPAERLGGRENPVHRAHDLLLQRDVVIKSFPGADGTARWEHDALRRVQLGPGQAMEVLDGAPDGADGPFVVMPVARGGSLDRALDPWDPTSAALLVARLAVGLGRLHRLGLVHGGVGPDAVLLDPTLGPRWTGLGAAVADTASAEDDVLALAGIAVTAVTGPAPAAVAPSGEVVEAVRALVVAPGDTGARARLRAALAAHTARHGIAPRAARGLPVARPPRRARRAVLAACVGAAVVGGVLGAGFATTGGDASATVVAGTIEEPAVDLTPPAAVLAVPTPGSSGLIVGPAGPAPTGAAADADADDDVARPSSGGADRPATRSGDRPAAEARAADRRDDAPERADRGDRDRDSDRDRAEDRDEDRQGDGDRRSARDGDRDGGDRGHDRGGDADDDGGGSRSDDGDDGGAIGRMLDDTV</sequence>
<organism evidence="3 4">
    <name type="scientific">Actinomycetospora straminea</name>
    <dbReference type="NCBI Taxonomy" id="663607"/>
    <lineage>
        <taxon>Bacteria</taxon>
        <taxon>Bacillati</taxon>
        <taxon>Actinomycetota</taxon>
        <taxon>Actinomycetes</taxon>
        <taxon>Pseudonocardiales</taxon>
        <taxon>Pseudonocardiaceae</taxon>
        <taxon>Actinomycetospora</taxon>
    </lineage>
</organism>
<feature type="compositionally biased region" description="Low complexity" evidence="1">
    <location>
        <begin position="301"/>
        <end position="313"/>
    </location>
</feature>
<dbReference type="InterPro" id="IPR011009">
    <property type="entry name" value="Kinase-like_dom_sf"/>
</dbReference>
<dbReference type="RefSeq" id="WP_274234613.1">
    <property type="nucleotide sequence ID" value="NZ_BAABHQ010000037.1"/>
</dbReference>
<feature type="transmembrane region" description="Helical" evidence="2">
    <location>
        <begin position="239"/>
        <end position="259"/>
    </location>
</feature>
<reference evidence="4" key="1">
    <citation type="journal article" date="2019" name="Int. J. Syst. Evol. Microbiol.">
        <title>The Global Catalogue of Microorganisms (GCM) 10K type strain sequencing project: providing services to taxonomists for standard genome sequencing and annotation.</title>
        <authorList>
            <consortium name="The Broad Institute Genomics Platform"/>
            <consortium name="The Broad Institute Genome Sequencing Center for Infectious Disease"/>
            <person name="Wu L."/>
            <person name="Ma J."/>
        </authorList>
    </citation>
    <scope>NUCLEOTIDE SEQUENCE [LARGE SCALE GENOMIC DNA]</scope>
    <source>
        <strain evidence="4">JCM 17983</strain>
    </source>
</reference>
<dbReference type="EMBL" id="BAABHQ010000037">
    <property type="protein sequence ID" value="GAA4897930.1"/>
    <property type="molecule type" value="Genomic_DNA"/>
</dbReference>
<keyword evidence="4" id="KW-1185">Reference proteome</keyword>
<protein>
    <recommendedName>
        <fullName evidence="5">Protein kinase domain-containing protein</fullName>
    </recommendedName>
</protein>
<evidence type="ECO:0000256" key="1">
    <source>
        <dbReference type="SAM" id="MobiDB-lite"/>
    </source>
</evidence>
<name>A0ABP9FBM4_9PSEU</name>
<feature type="compositionally biased region" description="Basic and acidic residues" evidence="1">
    <location>
        <begin position="331"/>
        <end position="403"/>
    </location>
</feature>
<gene>
    <name evidence="3" type="ORF">GCM10023203_60810</name>
</gene>
<dbReference type="SUPFAM" id="SSF56112">
    <property type="entry name" value="Protein kinase-like (PK-like)"/>
    <property type="match status" value="1"/>
</dbReference>
<comment type="caution">
    <text evidence="3">The sequence shown here is derived from an EMBL/GenBank/DDBJ whole genome shotgun (WGS) entry which is preliminary data.</text>
</comment>
<feature type="region of interest" description="Disordered" evidence="1">
    <location>
        <begin position="299"/>
        <end position="430"/>
    </location>
</feature>
<evidence type="ECO:0000256" key="2">
    <source>
        <dbReference type="SAM" id="Phobius"/>
    </source>
</evidence>
<evidence type="ECO:0000313" key="3">
    <source>
        <dbReference type="EMBL" id="GAA4897930.1"/>
    </source>
</evidence>
<accession>A0ABP9FBM4</accession>
<proteinExistence type="predicted"/>
<keyword evidence="2" id="KW-0472">Membrane</keyword>